<comment type="caution">
    <text evidence="2">The sequence shown here is derived from an EMBL/GenBank/DDBJ whole genome shotgun (WGS) entry which is preliminary data.</text>
</comment>
<name>A0ABV2MK24_9HYPH</name>
<proteinExistence type="predicted"/>
<feature type="coiled-coil region" evidence="1">
    <location>
        <begin position="89"/>
        <end position="116"/>
    </location>
</feature>
<keyword evidence="3" id="KW-1185">Reference proteome</keyword>
<dbReference type="RefSeq" id="WP_168296510.1">
    <property type="nucleotide sequence ID" value="NZ_CP071607.1"/>
</dbReference>
<keyword evidence="1" id="KW-0175">Coiled coil</keyword>
<accession>A0ABV2MK24</accession>
<gene>
    <name evidence="2" type="ORF">ABID08_003053</name>
</gene>
<evidence type="ECO:0000313" key="2">
    <source>
        <dbReference type="EMBL" id="MET3755682.1"/>
    </source>
</evidence>
<dbReference type="EMBL" id="JBEPMY010000007">
    <property type="protein sequence ID" value="MET3755682.1"/>
    <property type="molecule type" value="Genomic_DNA"/>
</dbReference>
<organism evidence="2 3">
    <name type="scientific">Rhizobium binae</name>
    <dbReference type="NCBI Taxonomy" id="1138190"/>
    <lineage>
        <taxon>Bacteria</taxon>
        <taxon>Pseudomonadati</taxon>
        <taxon>Pseudomonadota</taxon>
        <taxon>Alphaproteobacteria</taxon>
        <taxon>Hyphomicrobiales</taxon>
        <taxon>Rhizobiaceae</taxon>
        <taxon>Rhizobium/Agrobacterium group</taxon>
        <taxon>Rhizobium</taxon>
    </lineage>
</organism>
<dbReference type="Proteomes" id="UP001549077">
    <property type="component" value="Unassembled WGS sequence"/>
</dbReference>
<protein>
    <submittedName>
        <fullName evidence="2">Uncharacterized protein</fullName>
    </submittedName>
</protein>
<sequence length="121" mass="13217">MAYKVQIYVTKSYTITVKDWLSGSPCVDAKTGEEIKDVAITAPATLETAVGLRNGVGGVVIEEKTTGTTMYDIPRELDSGGKITFPKGEAVSQNDLDQLAERVEVLKQEVGDLRQEIERLK</sequence>
<dbReference type="GeneID" id="91151884"/>
<evidence type="ECO:0000256" key="1">
    <source>
        <dbReference type="SAM" id="Coils"/>
    </source>
</evidence>
<reference evidence="2 3" key="1">
    <citation type="submission" date="2024-06" db="EMBL/GenBank/DDBJ databases">
        <title>Genomic Encyclopedia of Type Strains, Phase IV (KMG-IV): sequencing the most valuable type-strain genomes for metagenomic binning, comparative biology and taxonomic classification.</title>
        <authorList>
            <person name="Goeker M."/>
        </authorList>
    </citation>
    <scope>NUCLEOTIDE SEQUENCE [LARGE SCALE GENOMIC DNA]</scope>
    <source>
        <strain evidence="2 3">DSM 29288</strain>
    </source>
</reference>
<evidence type="ECO:0000313" key="3">
    <source>
        <dbReference type="Proteomes" id="UP001549077"/>
    </source>
</evidence>